<feature type="compositionally biased region" description="Polar residues" evidence="1">
    <location>
        <begin position="48"/>
        <end position="71"/>
    </location>
</feature>
<evidence type="ECO:0000313" key="2">
    <source>
        <dbReference type="EMBL" id="EOX91084.1"/>
    </source>
</evidence>
<evidence type="ECO:0000256" key="1">
    <source>
        <dbReference type="SAM" id="MobiDB-lite"/>
    </source>
</evidence>
<protein>
    <submittedName>
        <fullName evidence="2">Uncharacterized protein</fullName>
    </submittedName>
</protein>
<dbReference type="Proteomes" id="UP000026915">
    <property type="component" value="Chromosome 1"/>
</dbReference>
<feature type="region of interest" description="Disordered" evidence="1">
    <location>
        <begin position="38"/>
        <end position="71"/>
    </location>
</feature>
<reference evidence="2 3" key="1">
    <citation type="journal article" date="2013" name="Genome Biol.">
        <title>The genome sequence of the most widely cultivated cacao type and its use to identify candidate genes regulating pod color.</title>
        <authorList>
            <person name="Motamayor J.C."/>
            <person name="Mockaitis K."/>
            <person name="Schmutz J."/>
            <person name="Haiminen N."/>
            <person name="Iii D.L."/>
            <person name="Cornejo O."/>
            <person name="Findley S.D."/>
            <person name="Zheng P."/>
            <person name="Utro F."/>
            <person name="Royaert S."/>
            <person name="Saski C."/>
            <person name="Jenkins J."/>
            <person name="Podicheti R."/>
            <person name="Zhao M."/>
            <person name="Scheffler B.E."/>
            <person name="Stack J.C."/>
            <person name="Feltus F.A."/>
            <person name="Mustiga G.M."/>
            <person name="Amores F."/>
            <person name="Phillips W."/>
            <person name="Marelli J.P."/>
            <person name="May G.D."/>
            <person name="Shapiro H."/>
            <person name="Ma J."/>
            <person name="Bustamante C.D."/>
            <person name="Schnell R.J."/>
            <person name="Main D."/>
            <person name="Gilbert D."/>
            <person name="Parida L."/>
            <person name="Kuhn D.N."/>
        </authorList>
    </citation>
    <scope>NUCLEOTIDE SEQUENCE [LARGE SCALE GENOMIC DNA]</scope>
    <source>
        <strain evidence="3">cv. Matina 1-6</strain>
    </source>
</reference>
<gene>
    <name evidence="2" type="ORF">TCM_000375</name>
</gene>
<proteinExistence type="predicted"/>
<keyword evidence="3" id="KW-1185">Reference proteome</keyword>
<accession>A0A061DFP4</accession>
<organism evidence="2 3">
    <name type="scientific">Theobroma cacao</name>
    <name type="common">Cacao</name>
    <name type="synonym">Cocoa</name>
    <dbReference type="NCBI Taxonomy" id="3641"/>
    <lineage>
        <taxon>Eukaryota</taxon>
        <taxon>Viridiplantae</taxon>
        <taxon>Streptophyta</taxon>
        <taxon>Embryophyta</taxon>
        <taxon>Tracheophyta</taxon>
        <taxon>Spermatophyta</taxon>
        <taxon>Magnoliopsida</taxon>
        <taxon>eudicotyledons</taxon>
        <taxon>Gunneridae</taxon>
        <taxon>Pentapetalae</taxon>
        <taxon>rosids</taxon>
        <taxon>malvids</taxon>
        <taxon>Malvales</taxon>
        <taxon>Malvaceae</taxon>
        <taxon>Byttnerioideae</taxon>
        <taxon>Theobroma</taxon>
    </lineage>
</organism>
<dbReference type="AlphaFoldDB" id="A0A061DFP4"/>
<dbReference type="HOGENOM" id="CLU_2745116_0_0_1"/>
<sequence length="71" mass="8242">MHYFVLNRTLSSRIRTSQIVKQSNWRVRLIQQNQTCEIQRNGKRTNKKQQQAAAPESQGKSEINLTVLNSS</sequence>
<evidence type="ECO:0000313" key="3">
    <source>
        <dbReference type="Proteomes" id="UP000026915"/>
    </source>
</evidence>
<dbReference type="EMBL" id="CM001879">
    <property type="protein sequence ID" value="EOX91084.1"/>
    <property type="molecule type" value="Genomic_DNA"/>
</dbReference>
<name>A0A061DFP4_THECC</name>
<dbReference type="InParanoid" id="A0A061DFP4"/>
<dbReference type="Gramene" id="EOX91084">
    <property type="protein sequence ID" value="EOX91084"/>
    <property type="gene ID" value="TCM_000375"/>
</dbReference>